<dbReference type="InParanoid" id="A7F1M5"/>
<dbReference type="Proteomes" id="UP000001312">
    <property type="component" value="Unassembled WGS sequence"/>
</dbReference>
<proteinExistence type="predicted"/>
<dbReference type="KEGG" id="ssl:SS1G_11495"/>
<organism evidence="1 2">
    <name type="scientific">Sclerotinia sclerotiorum (strain ATCC 18683 / 1980 / Ss-1)</name>
    <name type="common">White mold</name>
    <name type="synonym">Whetzelinia sclerotiorum</name>
    <dbReference type="NCBI Taxonomy" id="665079"/>
    <lineage>
        <taxon>Eukaryota</taxon>
        <taxon>Fungi</taxon>
        <taxon>Dikarya</taxon>
        <taxon>Ascomycota</taxon>
        <taxon>Pezizomycotina</taxon>
        <taxon>Leotiomycetes</taxon>
        <taxon>Helotiales</taxon>
        <taxon>Sclerotiniaceae</taxon>
        <taxon>Sclerotinia</taxon>
    </lineage>
</organism>
<gene>
    <name evidence="1" type="ORF">SS1G_11495</name>
</gene>
<dbReference type="RefSeq" id="XP_001587503.1">
    <property type="nucleotide sequence ID" value="XM_001587453.1"/>
</dbReference>
<dbReference type="AlphaFoldDB" id="A7F1M5"/>
<evidence type="ECO:0000313" key="2">
    <source>
        <dbReference type="Proteomes" id="UP000001312"/>
    </source>
</evidence>
<keyword evidence="2" id="KW-1185">Reference proteome</keyword>
<dbReference type="GeneID" id="5483497"/>
<protein>
    <submittedName>
        <fullName evidence="1">Uncharacterized protein</fullName>
    </submittedName>
</protein>
<accession>A7F1M5</accession>
<reference evidence="2" key="1">
    <citation type="journal article" date="2011" name="PLoS Genet.">
        <title>Genomic analysis of the necrotrophic fungal pathogens Sclerotinia sclerotiorum and Botrytis cinerea.</title>
        <authorList>
            <person name="Amselem J."/>
            <person name="Cuomo C.A."/>
            <person name="van Kan J.A."/>
            <person name="Viaud M."/>
            <person name="Benito E.P."/>
            <person name="Couloux A."/>
            <person name="Coutinho P.M."/>
            <person name="de Vries R.P."/>
            <person name="Dyer P.S."/>
            <person name="Fillinger S."/>
            <person name="Fournier E."/>
            <person name="Gout L."/>
            <person name="Hahn M."/>
            <person name="Kohn L."/>
            <person name="Lapalu N."/>
            <person name="Plummer K.M."/>
            <person name="Pradier J.M."/>
            <person name="Quevillon E."/>
            <person name="Sharon A."/>
            <person name="Simon A."/>
            <person name="ten Have A."/>
            <person name="Tudzynski B."/>
            <person name="Tudzynski P."/>
            <person name="Wincker P."/>
            <person name="Andrew M."/>
            <person name="Anthouard V."/>
            <person name="Beever R.E."/>
            <person name="Beffa R."/>
            <person name="Benoit I."/>
            <person name="Bouzid O."/>
            <person name="Brault B."/>
            <person name="Chen Z."/>
            <person name="Choquer M."/>
            <person name="Collemare J."/>
            <person name="Cotton P."/>
            <person name="Danchin E.G."/>
            <person name="Da Silva C."/>
            <person name="Gautier A."/>
            <person name="Giraud C."/>
            <person name="Giraud T."/>
            <person name="Gonzalez C."/>
            <person name="Grossetete S."/>
            <person name="Guldener U."/>
            <person name="Henrissat B."/>
            <person name="Howlett B.J."/>
            <person name="Kodira C."/>
            <person name="Kretschmer M."/>
            <person name="Lappartient A."/>
            <person name="Leroch M."/>
            <person name="Levis C."/>
            <person name="Mauceli E."/>
            <person name="Neuveglise C."/>
            <person name="Oeser B."/>
            <person name="Pearson M."/>
            <person name="Poulain J."/>
            <person name="Poussereau N."/>
            <person name="Quesneville H."/>
            <person name="Rascle C."/>
            <person name="Schumacher J."/>
            <person name="Segurens B."/>
            <person name="Sexton A."/>
            <person name="Silva E."/>
            <person name="Sirven C."/>
            <person name="Soanes D.M."/>
            <person name="Talbot N.J."/>
            <person name="Templeton M."/>
            <person name="Yandava C."/>
            <person name="Yarden O."/>
            <person name="Zeng Q."/>
            <person name="Rollins J.A."/>
            <person name="Lebrun M.H."/>
            <person name="Dickman M."/>
        </authorList>
    </citation>
    <scope>NUCLEOTIDE SEQUENCE [LARGE SCALE GENOMIC DNA]</scope>
    <source>
        <strain evidence="2">ATCC 18683 / 1980 / Ss-1</strain>
    </source>
</reference>
<sequence>MYQPYKVSQKLKLKFIVTSEPSDFAQSFVNAYRNTCAKFLNGTRASEVYPPT</sequence>
<dbReference type="EMBL" id="CH476638">
    <property type="protein sequence ID" value="EDN95617.1"/>
    <property type="molecule type" value="Genomic_DNA"/>
</dbReference>
<evidence type="ECO:0000313" key="1">
    <source>
        <dbReference type="EMBL" id="EDN95617.1"/>
    </source>
</evidence>
<name>A7F1M5_SCLS1</name>